<dbReference type="InterPro" id="IPR046089">
    <property type="entry name" value="DUF6107"/>
</dbReference>
<dbReference type="EMBL" id="JAAKZH010000002">
    <property type="protein sequence ID" value="NGO63363.1"/>
    <property type="molecule type" value="Genomic_DNA"/>
</dbReference>
<comment type="caution">
    <text evidence="2">The sequence shown here is derived from an EMBL/GenBank/DDBJ whole genome shotgun (WGS) entry which is preliminary data.</text>
</comment>
<proteinExistence type="predicted"/>
<dbReference type="Pfam" id="PF19602">
    <property type="entry name" value="DUF6107"/>
    <property type="match status" value="1"/>
</dbReference>
<protein>
    <submittedName>
        <fullName evidence="2">Uncharacterized protein</fullName>
    </submittedName>
</protein>
<keyword evidence="1" id="KW-1133">Transmembrane helix</keyword>
<keyword evidence="1" id="KW-0472">Membrane</keyword>
<feature type="transmembrane region" description="Helical" evidence="1">
    <location>
        <begin position="12"/>
        <end position="29"/>
    </location>
</feature>
<keyword evidence="3" id="KW-1185">Reference proteome</keyword>
<evidence type="ECO:0000313" key="3">
    <source>
        <dbReference type="Proteomes" id="UP000477849"/>
    </source>
</evidence>
<feature type="transmembrane region" description="Helical" evidence="1">
    <location>
        <begin position="41"/>
        <end position="60"/>
    </location>
</feature>
<evidence type="ECO:0000313" key="2">
    <source>
        <dbReference type="EMBL" id="NGO63363.1"/>
    </source>
</evidence>
<sequence>MTDFSHDGGVSAARLIGAVAGSAISLVYLLPRGNREAATRFLTGVACGLIFGGPVGLWLVRKLDVAASLSPQETMLAGAAAASLSAWWALGVLARLAQRYGGRPPET</sequence>
<keyword evidence="1" id="KW-0812">Transmembrane</keyword>
<reference evidence="2 3" key="1">
    <citation type="submission" date="2020-02" db="EMBL/GenBank/DDBJ databases">
        <title>Genome sequence of the type strain CCBAU10050 of Rhizobium daejeonense.</title>
        <authorList>
            <person name="Gao J."/>
            <person name="Sun J."/>
        </authorList>
    </citation>
    <scope>NUCLEOTIDE SEQUENCE [LARGE SCALE GENOMIC DNA]</scope>
    <source>
        <strain evidence="2 3">CCBAU10050</strain>
    </source>
</reference>
<dbReference type="Proteomes" id="UP000477849">
    <property type="component" value="Unassembled WGS sequence"/>
</dbReference>
<accession>A0A6M1RX58</accession>
<gene>
    <name evidence="2" type="ORF">G6N76_06725</name>
</gene>
<feature type="transmembrane region" description="Helical" evidence="1">
    <location>
        <begin position="75"/>
        <end position="94"/>
    </location>
</feature>
<dbReference type="RefSeq" id="WP_163904251.1">
    <property type="nucleotide sequence ID" value="NZ_CP048427.1"/>
</dbReference>
<evidence type="ECO:0000256" key="1">
    <source>
        <dbReference type="SAM" id="Phobius"/>
    </source>
</evidence>
<organism evidence="2 3">
    <name type="scientific">Rhizobium daejeonense</name>
    <dbReference type="NCBI Taxonomy" id="240521"/>
    <lineage>
        <taxon>Bacteria</taxon>
        <taxon>Pseudomonadati</taxon>
        <taxon>Pseudomonadota</taxon>
        <taxon>Alphaproteobacteria</taxon>
        <taxon>Hyphomicrobiales</taxon>
        <taxon>Rhizobiaceae</taxon>
        <taxon>Rhizobium/Agrobacterium group</taxon>
        <taxon>Rhizobium</taxon>
    </lineage>
</organism>
<dbReference type="AlphaFoldDB" id="A0A6M1RX58"/>
<name>A0A6M1RX58_9HYPH</name>